<dbReference type="Pfam" id="PF21419">
    <property type="entry name" value="RoxA-like_Cyt-c"/>
    <property type="match status" value="1"/>
</dbReference>
<dbReference type="PANTHER" id="PTHR30600:SF9">
    <property type="entry name" value="BLR7738 PROTEIN"/>
    <property type="match status" value="1"/>
</dbReference>
<feature type="signal peptide" evidence="1">
    <location>
        <begin position="1"/>
        <end position="21"/>
    </location>
</feature>
<dbReference type="GO" id="GO:0020037">
    <property type="term" value="F:heme binding"/>
    <property type="evidence" value="ECO:0007669"/>
    <property type="project" value="InterPro"/>
</dbReference>
<keyword evidence="2" id="KW-0560">Oxidoreductase</keyword>
<organism evidence="2">
    <name type="scientific">Pseudomonas aeruginosa</name>
    <dbReference type="NCBI Taxonomy" id="287"/>
    <lineage>
        <taxon>Bacteria</taxon>
        <taxon>Pseudomonadati</taxon>
        <taxon>Pseudomonadota</taxon>
        <taxon>Gammaproteobacteria</taxon>
        <taxon>Pseudomonadales</taxon>
        <taxon>Pseudomonadaceae</taxon>
        <taxon>Pseudomonas</taxon>
    </lineage>
</organism>
<dbReference type="GO" id="GO:0009055">
    <property type="term" value="F:electron transfer activity"/>
    <property type="evidence" value="ECO:0007669"/>
    <property type="project" value="InterPro"/>
</dbReference>
<accession>A0A076G519</accession>
<feature type="chain" id="PRO_5001711890" evidence="1">
    <location>
        <begin position="22"/>
        <end position="634"/>
    </location>
</feature>
<keyword evidence="1" id="KW-0732">Signal</keyword>
<dbReference type="InterPro" id="IPR036909">
    <property type="entry name" value="Cyt_c-like_dom_sf"/>
</dbReference>
<name>A0A076G519_PSEAI</name>
<evidence type="ECO:0000313" key="2">
    <source>
        <dbReference type="EMBL" id="AII26506.1"/>
    </source>
</evidence>
<dbReference type="Gene3D" id="1.10.760.10">
    <property type="entry name" value="Cytochrome c-like domain"/>
    <property type="match status" value="1"/>
</dbReference>
<keyword evidence="2" id="KW-0223">Dioxygenase</keyword>
<protein>
    <submittedName>
        <fullName evidence="2">10S-dioxygenase</fullName>
    </submittedName>
</protein>
<dbReference type="InterPro" id="IPR047758">
    <property type="entry name" value="CytoC_perox"/>
</dbReference>
<evidence type="ECO:0000256" key="1">
    <source>
        <dbReference type="SAM" id="SignalP"/>
    </source>
</evidence>
<dbReference type="GO" id="GO:0004130">
    <property type="term" value="F:cytochrome-c peroxidase activity"/>
    <property type="evidence" value="ECO:0007669"/>
    <property type="project" value="TreeGrafter"/>
</dbReference>
<dbReference type="PANTHER" id="PTHR30600">
    <property type="entry name" value="CYTOCHROME C PEROXIDASE-RELATED"/>
    <property type="match status" value="1"/>
</dbReference>
<dbReference type="NCBIfam" id="NF040606">
    <property type="entry name" value="CytoC_perox"/>
    <property type="match status" value="1"/>
</dbReference>
<dbReference type="InterPro" id="IPR051395">
    <property type="entry name" value="Cytochrome_c_Peroxidase/MauG"/>
</dbReference>
<proteinExistence type="predicted"/>
<dbReference type="EMBL" id="KJ372239">
    <property type="protein sequence ID" value="AII26506.1"/>
    <property type="molecule type" value="Genomic_DNA"/>
</dbReference>
<dbReference type="SUPFAM" id="SSF46626">
    <property type="entry name" value="Cytochrome c"/>
    <property type="match status" value="2"/>
</dbReference>
<dbReference type="AlphaFoldDB" id="A0A076G519"/>
<sequence length="634" mass="68701">MTLSRLSLAILSVLAGAPAFADDSGVDLDQGWNQTQKTAWLEAGQGSRMLPLAWLVALEQRASEEPLMSDALIRQYGYVPHTLGGSSVKVVQGYAVDRSDDSDLTFTKLRWKALQGSREPWVGPTCSMCHTSHISYQGTQLTVYGGQTMGDLAGFQLEILGALQSTRADTAKFERFARKVLGADGLVSGYNDANKARLQAALDATIVRLRDGSHFNLPHDPEFGPGRLDAIGSIFNSVGYELHADEQIYGAEDAPVSYPFLWNVPQLDRVQWTGFNPNHINVVDIDNRKFDVGALARNAGEAVGVFADVKVLSPIQSALHIGYPSSIKVDNLIRIEDQFGQLKPPAWPNQLFGAPEPTRVAEGRELYRQHCSSCHTPLDRNDLRTPVKTVLTHLQARGEVAPIGTDPWTACNSIAQLKTGYVRGKPYLSFVGTGQRGFYGKQAYAVDVLQEVVVQALAARGLSVALGAFQTAALGIFDGQLPPLISPVPDSPDADSVEATAADAPGALLLAENVAADSDKARRLEQCLAMTSDLMAYKARPLNGIWASPPYLHNGSVATLYDLLLPPDLRPRTFYTGSVEFDPVNVGYITDAGGANRFLFDSGKPGNANGGHDYGNAQFNEQQRRALVEYMKTL</sequence>
<reference evidence="2" key="1">
    <citation type="journal article" date="2014" name="Biochim. Biophys. Acta">
        <title>Unveiling the genes responsible for the unique Pseudomonas aeruginosa oleate-diol synthase activity.</title>
        <authorList>
            <person name="Estupinan M."/>
            <person name="Diaz P."/>
            <person name="Manresa A."/>
        </authorList>
    </citation>
    <scope>NUCLEOTIDE SEQUENCE</scope>
    <source>
        <strain evidence="2">42A2 NCBI 40045</strain>
    </source>
</reference>
<dbReference type="GO" id="GO:0051213">
    <property type="term" value="F:dioxygenase activity"/>
    <property type="evidence" value="ECO:0007669"/>
    <property type="project" value="UniProtKB-KW"/>
</dbReference>